<dbReference type="InterPro" id="IPR048365">
    <property type="entry name" value="TNP-like_RNaseH_N"/>
</dbReference>
<dbReference type="Pfam" id="PF21787">
    <property type="entry name" value="TNP-like_RNaseH_N"/>
    <property type="match status" value="1"/>
</dbReference>
<evidence type="ECO:0000313" key="2">
    <source>
        <dbReference type="EMBL" id="EFA12277.1"/>
    </source>
</evidence>
<dbReference type="EMBL" id="KQ973249">
    <property type="protein sequence ID" value="EFA12277.1"/>
    <property type="molecule type" value="Genomic_DNA"/>
</dbReference>
<dbReference type="HOGENOM" id="CLU_2561281_0_0_1"/>
<feature type="domain" description="Transposable element P transposase-like RNase H" evidence="1">
    <location>
        <begin position="17"/>
        <end position="81"/>
    </location>
</feature>
<dbReference type="Proteomes" id="UP000007266">
    <property type="component" value="Unassembled WGS sequence"/>
</dbReference>
<protein>
    <recommendedName>
        <fullName evidence="1">Transposable element P transposase-like RNase H domain-containing protein</fullName>
    </recommendedName>
</protein>
<dbReference type="PhylomeDB" id="D7ELM7"/>
<keyword evidence="3" id="KW-1185">Reference proteome</keyword>
<reference evidence="2 3" key="2">
    <citation type="journal article" date="2010" name="Nucleic Acids Res.">
        <title>BeetleBase in 2010: revisions to provide comprehensive genomic information for Tribolium castaneum.</title>
        <authorList>
            <person name="Kim H.S."/>
            <person name="Murphy T."/>
            <person name="Xia J."/>
            <person name="Caragea D."/>
            <person name="Park Y."/>
            <person name="Beeman R.W."/>
            <person name="Lorenzen M.D."/>
            <person name="Butcher S."/>
            <person name="Manak J.R."/>
            <person name="Brown S.J."/>
        </authorList>
    </citation>
    <scope>NUCLEOTIDE SEQUENCE [LARGE SCALE GENOMIC DNA]</scope>
    <source>
        <strain evidence="2 3">Georgia GA2</strain>
    </source>
</reference>
<evidence type="ECO:0000313" key="3">
    <source>
        <dbReference type="Proteomes" id="UP000007266"/>
    </source>
</evidence>
<name>D7ELM7_TRICA</name>
<dbReference type="AlphaFoldDB" id="D7ELM7"/>
<dbReference type="InParanoid" id="D7ELM7"/>
<proteinExistence type="predicted"/>
<evidence type="ECO:0000259" key="1">
    <source>
        <dbReference type="Pfam" id="PF21787"/>
    </source>
</evidence>
<gene>
    <name evidence="2" type="primary">GLEAN_01490</name>
    <name evidence="2" type="ORF">TcasGA2_TC001490</name>
</gene>
<sequence length="82" mass="9286">MDTVFFEYRQEKRITSVASFDEHERHAALLLDEMAIRPMLQYDNSTKSIVGRPTILLPGNLDSSKEVASHALVFMLAGMSTR</sequence>
<organism evidence="2 3">
    <name type="scientific">Tribolium castaneum</name>
    <name type="common">Red flour beetle</name>
    <dbReference type="NCBI Taxonomy" id="7070"/>
    <lineage>
        <taxon>Eukaryota</taxon>
        <taxon>Metazoa</taxon>
        <taxon>Ecdysozoa</taxon>
        <taxon>Arthropoda</taxon>
        <taxon>Hexapoda</taxon>
        <taxon>Insecta</taxon>
        <taxon>Pterygota</taxon>
        <taxon>Neoptera</taxon>
        <taxon>Endopterygota</taxon>
        <taxon>Coleoptera</taxon>
        <taxon>Polyphaga</taxon>
        <taxon>Cucujiformia</taxon>
        <taxon>Tenebrionidae</taxon>
        <taxon>Tenebrionidae incertae sedis</taxon>
        <taxon>Tribolium</taxon>
    </lineage>
</organism>
<accession>D7ELM7</accession>
<reference evidence="2 3" key="1">
    <citation type="journal article" date="2008" name="Nature">
        <title>The genome of the model beetle and pest Tribolium castaneum.</title>
        <authorList>
            <consortium name="Tribolium Genome Sequencing Consortium"/>
            <person name="Richards S."/>
            <person name="Gibbs R.A."/>
            <person name="Weinstock G.M."/>
            <person name="Brown S.J."/>
            <person name="Denell R."/>
            <person name="Beeman R.W."/>
            <person name="Gibbs R."/>
            <person name="Beeman R.W."/>
            <person name="Brown S.J."/>
            <person name="Bucher G."/>
            <person name="Friedrich M."/>
            <person name="Grimmelikhuijzen C.J."/>
            <person name="Klingler M."/>
            <person name="Lorenzen M."/>
            <person name="Richards S."/>
            <person name="Roth S."/>
            <person name="Schroder R."/>
            <person name="Tautz D."/>
            <person name="Zdobnov E.M."/>
            <person name="Muzny D."/>
            <person name="Gibbs R.A."/>
            <person name="Weinstock G.M."/>
            <person name="Attaway T."/>
            <person name="Bell S."/>
            <person name="Buhay C.J."/>
            <person name="Chandrabose M.N."/>
            <person name="Chavez D."/>
            <person name="Clerk-Blankenburg K.P."/>
            <person name="Cree A."/>
            <person name="Dao M."/>
            <person name="Davis C."/>
            <person name="Chacko J."/>
            <person name="Dinh H."/>
            <person name="Dugan-Rocha S."/>
            <person name="Fowler G."/>
            <person name="Garner T.T."/>
            <person name="Garnes J."/>
            <person name="Gnirke A."/>
            <person name="Hawes A."/>
            <person name="Hernandez J."/>
            <person name="Hines S."/>
            <person name="Holder M."/>
            <person name="Hume J."/>
            <person name="Jhangiani S.N."/>
            <person name="Joshi V."/>
            <person name="Khan Z.M."/>
            <person name="Jackson L."/>
            <person name="Kovar C."/>
            <person name="Kowis A."/>
            <person name="Lee S."/>
            <person name="Lewis L.R."/>
            <person name="Margolis J."/>
            <person name="Morgan M."/>
            <person name="Nazareth L.V."/>
            <person name="Nguyen N."/>
            <person name="Okwuonu G."/>
            <person name="Parker D."/>
            <person name="Richards S."/>
            <person name="Ruiz S.J."/>
            <person name="Santibanez J."/>
            <person name="Savard J."/>
            <person name="Scherer S.E."/>
            <person name="Schneider B."/>
            <person name="Sodergren E."/>
            <person name="Tautz D."/>
            <person name="Vattahil S."/>
            <person name="Villasana D."/>
            <person name="White C.S."/>
            <person name="Wright R."/>
            <person name="Park Y."/>
            <person name="Beeman R.W."/>
            <person name="Lord J."/>
            <person name="Oppert B."/>
            <person name="Lorenzen M."/>
            <person name="Brown S."/>
            <person name="Wang L."/>
            <person name="Savard J."/>
            <person name="Tautz D."/>
            <person name="Richards S."/>
            <person name="Weinstock G."/>
            <person name="Gibbs R.A."/>
            <person name="Liu Y."/>
            <person name="Worley K."/>
            <person name="Weinstock G."/>
            <person name="Elsik C.G."/>
            <person name="Reese J.T."/>
            <person name="Elhaik E."/>
            <person name="Landan G."/>
            <person name="Graur D."/>
            <person name="Arensburger P."/>
            <person name="Atkinson P."/>
            <person name="Beeman R.W."/>
            <person name="Beidler J."/>
            <person name="Brown S.J."/>
            <person name="Demuth J.P."/>
            <person name="Drury D.W."/>
            <person name="Du Y.Z."/>
            <person name="Fujiwara H."/>
            <person name="Lorenzen M."/>
            <person name="Maselli V."/>
            <person name="Osanai M."/>
            <person name="Park Y."/>
            <person name="Robertson H.M."/>
            <person name="Tu Z."/>
            <person name="Wang J.J."/>
            <person name="Wang S."/>
            <person name="Richards S."/>
            <person name="Song H."/>
            <person name="Zhang L."/>
            <person name="Sodergren E."/>
            <person name="Werner D."/>
            <person name="Stanke M."/>
            <person name="Morgenstern B."/>
            <person name="Solovyev V."/>
            <person name="Kosarev P."/>
            <person name="Brown G."/>
            <person name="Chen H.C."/>
            <person name="Ermolaeva O."/>
            <person name="Hlavina W."/>
            <person name="Kapustin Y."/>
            <person name="Kiryutin B."/>
            <person name="Kitts P."/>
            <person name="Maglott D."/>
            <person name="Pruitt K."/>
            <person name="Sapojnikov V."/>
            <person name="Souvorov A."/>
            <person name="Mackey A.J."/>
            <person name="Waterhouse R.M."/>
            <person name="Wyder S."/>
            <person name="Zdobnov E.M."/>
            <person name="Zdobnov E.M."/>
            <person name="Wyder S."/>
            <person name="Kriventseva E.V."/>
            <person name="Kadowaki T."/>
            <person name="Bork P."/>
            <person name="Aranda M."/>
            <person name="Bao R."/>
            <person name="Beermann A."/>
            <person name="Berns N."/>
            <person name="Bolognesi R."/>
            <person name="Bonneton F."/>
            <person name="Bopp D."/>
            <person name="Brown S.J."/>
            <person name="Bucher G."/>
            <person name="Butts T."/>
            <person name="Chaumot A."/>
            <person name="Denell R.E."/>
            <person name="Ferrier D.E."/>
            <person name="Friedrich M."/>
            <person name="Gordon C.M."/>
            <person name="Jindra M."/>
            <person name="Klingler M."/>
            <person name="Lan Q."/>
            <person name="Lattorff H.M."/>
            <person name="Laudet V."/>
            <person name="von Levetsow C."/>
            <person name="Liu Z."/>
            <person name="Lutz R."/>
            <person name="Lynch J.A."/>
            <person name="da Fonseca R.N."/>
            <person name="Posnien N."/>
            <person name="Reuter R."/>
            <person name="Roth S."/>
            <person name="Savard J."/>
            <person name="Schinko J.B."/>
            <person name="Schmitt C."/>
            <person name="Schoppmeier M."/>
            <person name="Schroder R."/>
            <person name="Shippy T.D."/>
            <person name="Simonnet F."/>
            <person name="Marques-Souza H."/>
            <person name="Tautz D."/>
            <person name="Tomoyasu Y."/>
            <person name="Trauner J."/>
            <person name="Van der Zee M."/>
            <person name="Vervoort M."/>
            <person name="Wittkopp N."/>
            <person name="Wimmer E.A."/>
            <person name="Yang X."/>
            <person name="Jones A.K."/>
            <person name="Sattelle D.B."/>
            <person name="Ebert P.R."/>
            <person name="Nelson D."/>
            <person name="Scott J.G."/>
            <person name="Beeman R.W."/>
            <person name="Muthukrishnan S."/>
            <person name="Kramer K.J."/>
            <person name="Arakane Y."/>
            <person name="Beeman R.W."/>
            <person name="Zhu Q."/>
            <person name="Hogenkamp D."/>
            <person name="Dixit R."/>
            <person name="Oppert B."/>
            <person name="Jiang H."/>
            <person name="Zou Z."/>
            <person name="Marshall J."/>
            <person name="Elpidina E."/>
            <person name="Vinokurov K."/>
            <person name="Oppert C."/>
            <person name="Zou Z."/>
            <person name="Evans J."/>
            <person name="Lu Z."/>
            <person name="Zhao P."/>
            <person name="Sumathipala N."/>
            <person name="Altincicek B."/>
            <person name="Vilcinskas A."/>
            <person name="Williams M."/>
            <person name="Hultmark D."/>
            <person name="Hetru C."/>
            <person name="Jiang H."/>
            <person name="Grimmelikhuijzen C.J."/>
            <person name="Hauser F."/>
            <person name="Cazzamali G."/>
            <person name="Williamson M."/>
            <person name="Park Y."/>
            <person name="Li B."/>
            <person name="Tanaka Y."/>
            <person name="Predel R."/>
            <person name="Neupert S."/>
            <person name="Schachtner J."/>
            <person name="Verleyen P."/>
            <person name="Raible F."/>
            <person name="Bork P."/>
            <person name="Friedrich M."/>
            <person name="Walden K.K."/>
            <person name="Robertson H.M."/>
            <person name="Angeli S."/>
            <person name="Foret S."/>
            <person name="Bucher G."/>
            <person name="Schuetz S."/>
            <person name="Maleszka R."/>
            <person name="Wimmer E.A."/>
            <person name="Beeman R.W."/>
            <person name="Lorenzen M."/>
            <person name="Tomoyasu Y."/>
            <person name="Miller S.C."/>
            <person name="Grossmann D."/>
            <person name="Bucher G."/>
        </authorList>
    </citation>
    <scope>NUCLEOTIDE SEQUENCE [LARGE SCALE GENOMIC DNA]</scope>
    <source>
        <strain evidence="2 3">Georgia GA2</strain>
    </source>
</reference>